<dbReference type="Proteomes" id="UP000034164">
    <property type="component" value="Unassembled WGS sequence"/>
</dbReference>
<organism evidence="1 2">
    <name type="scientific">[Emmonsia] crescens</name>
    <dbReference type="NCBI Taxonomy" id="73230"/>
    <lineage>
        <taxon>Eukaryota</taxon>
        <taxon>Fungi</taxon>
        <taxon>Dikarya</taxon>
        <taxon>Ascomycota</taxon>
        <taxon>Pezizomycotina</taxon>
        <taxon>Eurotiomycetes</taxon>
        <taxon>Eurotiomycetidae</taxon>
        <taxon>Onygenales</taxon>
        <taxon>Ajellomycetaceae</taxon>
        <taxon>Emergomyces</taxon>
    </lineage>
</organism>
<dbReference type="EMBL" id="LCZI01001615">
    <property type="protein sequence ID" value="KKZ59941.1"/>
    <property type="molecule type" value="Genomic_DNA"/>
</dbReference>
<dbReference type="AlphaFoldDB" id="A0A0G2J6D7"/>
<reference evidence="2" key="1">
    <citation type="journal article" date="2015" name="PLoS Genet.">
        <title>The dynamic genome and transcriptome of the human fungal pathogen Blastomyces and close relative Emmonsia.</title>
        <authorList>
            <person name="Munoz J.F."/>
            <person name="Gauthier G.M."/>
            <person name="Desjardins C.A."/>
            <person name="Gallo J.E."/>
            <person name="Holder J."/>
            <person name="Sullivan T.D."/>
            <person name="Marty A.J."/>
            <person name="Carmen J.C."/>
            <person name="Chen Z."/>
            <person name="Ding L."/>
            <person name="Gujja S."/>
            <person name="Magrini V."/>
            <person name="Misas E."/>
            <person name="Mitreva M."/>
            <person name="Priest M."/>
            <person name="Saif S."/>
            <person name="Whiston E.A."/>
            <person name="Young S."/>
            <person name="Zeng Q."/>
            <person name="Goldman W.E."/>
            <person name="Mardis E.R."/>
            <person name="Taylor J.W."/>
            <person name="McEwen J.G."/>
            <person name="Clay O.K."/>
            <person name="Klein B.S."/>
            <person name="Cuomo C.A."/>
        </authorList>
    </citation>
    <scope>NUCLEOTIDE SEQUENCE [LARGE SCALE GENOMIC DNA]</scope>
    <source>
        <strain evidence="2">UAMH 3008</strain>
    </source>
</reference>
<evidence type="ECO:0000313" key="2">
    <source>
        <dbReference type="Proteomes" id="UP000034164"/>
    </source>
</evidence>
<gene>
    <name evidence="1" type="ORF">EMCG_05232</name>
</gene>
<protein>
    <submittedName>
        <fullName evidence="1">Uncharacterized protein</fullName>
    </submittedName>
</protein>
<comment type="caution">
    <text evidence="1">The sequence shown here is derived from an EMBL/GenBank/DDBJ whole genome shotgun (WGS) entry which is preliminary data.</text>
</comment>
<evidence type="ECO:0000313" key="1">
    <source>
        <dbReference type="EMBL" id="KKZ59941.1"/>
    </source>
</evidence>
<name>A0A0G2J6D7_9EURO</name>
<sequence length="149" mass="16829">MPIKERPRSIILHGLQTEHYLYIDYSYNFVQAITPRSGKGLKGQEARARLAERIWWKLPMTVGRFPSGETRATSSVVEAVEYMWLSPSLSNLRHIKIFEAGRGGSLRFCQNLSRLAGIAPIKSMFSISNPGFTYKKTIQSQSSLNPRPG</sequence>
<accession>A0A0G2J6D7</accession>
<proteinExistence type="predicted"/>
<dbReference type="VEuPathDB" id="FungiDB:EMCG_05232"/>